<name>A0A383RGX2_PAEAL</name>
<dbReference type="Proteomes" id="UP000304148">
    <property type="component" value="Chromosome"/>
</dbReference>
<protein>
    <submittedName>
        <fullName evidence="1">Uncharacterized protein</fullName>
    </submittedName>
</protein>
<dbReference type="AlphaFoldDB" id="A0A383RGX2"/>
<evidence type="ECO:0000313" key="2">
    <source>
        <dbReference type="Proteomes" id="UP000304148"/>
    </source>
</evidence>
<evidence type="ECO:0000313" key="1">
    <source>
        <dbReference type="EMBL" id="SYX86210.1"/>
    </source>
</evidence>
<proteinExistence type="predicted"/>
<accession>A0A383RGX2</accession>
<sequence>MLVISFNHSADRTDGGSTVTITACAERGAYRVIQLYLSFALPEMQNKLFPAQAGTSMCLRFPITCSLSVG</sequence>
<organism evidence="1 2">
    <name type="scientific">Paenibacillus alvei</name>
    <name type="common">Bacillus alvei</name>
    <dbReference type="NCBI Taxonomy" id="44250"/>
    <lineage>
        <taxon>Bacteria</taxon>
        <taxon>Bacillati</taxon>
        <taxon>Bacillota</taxon>
        <taxon>Bacilli</taxon>
        <taxon>Bacillales</taxon>
        <taxon>Paenibacillaceae</taxon>
        <taxon>Paenibacillus</taxon>
    </lineage>
</organism>
<dbReference type="EMBL" id="LS992241">
    <property type="protein sequence ID" value="SYX86210.1"/>
    <property type="molecule type" value="Genomic_DNA"/>
</dbReference>
<gene>
    <name evidence="1" type="ORF">PBLR_14632</name>
</gene>
<reference evidence="2" key="1">
    <citation type="submission" date="2018-08" db="EMBL/GenBank/DDBJ databases">
        <authorList>
            <person name="Chevrot R."/>
        </authorList>
    </citation>
    <scope>NUCLEOTIDE SEQUENCE [LARGE SCALE GENOMIC DNA]</scope>
</reference>